<dbReference type="RefSeq" id="WP_163462859.1">
    <property type="nucleotide sequence ID" value="NZ_JAAAMG010000006.1"/>
</dbReference>
<dbReference type="SUPFAM" id="SSF53474">
    <property type="entry name" value="alpha/beta-Hydrolases"/>
    <property type="match status" value="1"/>
</dbReference>
<keyword evidence="2" id="KW-0378">Hydrolase</keyword>
<comment type="caution">
    <text evidence="2">The sequence shown here is derived from an EMBL/GenBank/DDBJ whole genome shotgun (WGS) entry which is preliminary data.</text>
</comment>
<evidence type="ECO:0000313" key="2">
    <source>
        <dbReference type="EMBL" id="NDW04602.1"/>
    </source>
</evidence>
<name>A0A6N9T1X8_9HYPH</name>
<dbReference type="Pfam" id="PF12146">
    <property type="entry name" value="Hydrolase_4"/>
    <property type="match status" value="1"/>
</dbReference>
<dbReference type="GO" id="GO:0016787">
    <property type="term" value="F:hydrolase activity"/>
    <property type="evidence" value="ECO:0007669"/>
    <property type="project" value="UniProtKB-KW"/>
</dbReference>
<protein>
    <submittedName>
        <fullName evidence="2">Alpha/beta fold hydrolase</fullName>
    </submittedName>
</protein>
<dbReference type="InterPro" id="IPR029058">
    <property type="entry name" value="AB_hydrolase_fold"/>
</dbReference>
<reference evidence="2 3" key="1">
    <citation type="submission" date="2020-01" db="EMBL/GenBank/DDBJ databases">
        <title>Jiella pacifica sp. nov.</title>
        <authorList>
            <person name="Xue Z."/>
            <person name="Zhu S."/>
            <person name="Chen J."/>
            <person name="Yang J."/>
        </authorList>
    </citation>
    <scope>NUCLEOTIDE SEQUENCE [LARGE SCALE GENOMIC DNA]</scope>
    <source>
        <strain evidence="2 3">40Bstr34</strain>
    </source>
</reference>
<dbReference type="AlphaFoldDB" id="A0A6N9T1X8"/>
<dbReference type="Gene3D" id="3.40.50.1820">
    <property type="entry name" value="alpha/beta hydrolase"/>
    <property type="match status" value="1"/>
</dbReference>
<keyword evidence="3" id="KW-1185">Reference proteome</keyword>
<evidence type="ECO:0000313" key="3">
    <source>
        <dbReference type="Proteomes" id="UP000469011"/>
    </source>
</evidence>
<dbReference type="PRINTS" id="PR00111">
    <property type="entry name" value="ABHYDROLASE"/>
</dbReference>
<feature type="domain" description="Serine aminopeptidase S33" evidence="1">
    <location>
        <begin position="46"/>
        <end position="300"/>
    </location>
</feature>
<dbReference type="PANTHER" id="PTHR11614">
    <property type="entry name" value="PHOSPHOLIPASE-RELATED"/>
    <property type="match status" value="1"/>
</dbReference>
<proteinExistence type="predicted"/>
<dbReference type="InterPro" id="IPR051044">
    <property type="entry name" value="MAG_DAG_Lipase"/>
</dbReference>
<dbReference type="InterPro" id="IPR022742">
    <property type="entry name" value="Hydrolase_4"/>
</dbReference>
<dbReference type="InterPro" id="IPR000073">
    <property type="entry name" value="AB_hydrolase_1"/>
</dbReference>
<organism evidence="2 3">
    <name type="scientific">Jiella pacifica</name>
    <dbReference type="NCBI Taxonomy" id="2696469"/>
    <lineage>
        <taxon>Bacteria</taxon>
        <taxon>Pseudomonadati</taxon>
        <taxon>Pseudomonadota</taxon>
        <taxon>Alphaproteobacteria</taxon>
        <taxon>Hyphomicrobiales</taxon>
        <taxon>Aurantimonadaceae</taxon>
        <taxon>Jiella</taxon>
    </lineage>
</organism>
<dbReference type="EMBL" id="JAAAMG010000006">
    <property type="protein sequence ID" value="NDW04602.1"/>
    <property type="molecule type" value="Genomic_DNA"/>
</dbReference>
<gene>
    <name evidence="2" type="ORF">GTK09_09190</name>
</gene>
<accession>A0A6N9T1X8</accession>
<evidence type="ECO:0000259" key="1">
    <source>
        <dbReference type="Pfam" id="PF12146"/>
    </source>
</evidence>
<dbReference type="Proteomes" id="UP000469011">
    <property type="component" value="Unassembled WGS sequence"/>
</dbReference>
<sequence>MSDTEDRPQFAEIPGNPAPENLVGGFIETSDRRRIRYAIAKVRGASRGTVLLLQGRNEAIERYFETIGDLNDRGFSVVTFDWRGQGGSERWPRRPSLGHVKHIGQYLIDLECVLQDVVLPDCTGPYTILAHSMGGLIALHAASRHANTIERLVLFAPLIGFASRLPSLGTLSRIATAARWLGLSTRPVRRAIPGRLPNPADNPLTSDARRYARNRHLAETAPQLFNGSPTVAWLAAVTRAMRRLEDSSEIAALSVPTLIVTAGADQVVSSAAADRLAYRMRCGSSLTIPLARHEMLQEADRFREQALEAFDAYVGSPALAAA</sequence>